<feature type="domain" description="Glycosyl transferase family 1" evidence="1">
    <location>
        <begin position="167"/>
        <end position="333"/>
    </location>
</feature>
<dbReference type="Gene3D" id="3.40.50.2000">
    <property type="entry name" value="Glycogen Phosphorylase B"/>
    <property type="match status" value="2"/>
</dbReference>
<dbReference type="Proteomes" id="UP000054223">
    <property type="component" value="Unassembled WGS sequence"/>
</dbReference>
<keyword evidence="4" id="KW-1185">Reference proteome</keyword>
<evidence type="ECO:0000313" key="4">
    <source>
        <dbReference type="Proteomes" id="UP000054223"/>
    </source>
</evidence>
<evidence type="ECO:0000313" key="3">
    <source>
        <dbReference type="EMBL" id="KUG09536.1"/>
    </source>
</evidence>
<evidence type="ECO:0008006" key="5">
    <source>
        <dbReference type="Google" id="ProtNLM"/>
    </source>
</evidence>
<dbReference type="AlphaFoldDB" id="A0A9X0HNY5"/>
<name>A0A9X0HNY5_SOLP1</name>
<dbReference type="Pfam" id="PF00534">
    <property type="entry name" value="Glycos_transf_1"/>
    <property type="match status" value="1"/>
</dbReference>
<reference evidence="3 4" key="1">
    <citation type="submission" date="2015-11" db="EMBL/GenBank/DDBJ databases">
        <title>Solirubrum puertoriconensis gen. nov. an environmental bacteria isolated in Puerto Rico.</title>
        <authorList>
            <person name="Cuebas-Irizarry M.F."/>
            <person name="Montalvo-Rodriguez R."/>
        </authorList>
    </citation>
    <scope>NUCLEOTIDE SEQUENCE [LARGE SCALE GENOMIC DNA]</scope>
    <source>
        <strain evidence="3 4">MC1A</strain>
    </source>
</reference>
<evidence type="ECO:0000259" key="2">
    <source>
        <dbReference type="Pfam" id="PF13439"/>
    </source>
</evidence>
<evidence type="ECO:0000259" key="1">
    <source>
        <dbReference type="Pfam" id="PF00534"/>
    </source>
</evidence>
<dbReference type="PANTHER" id="PTHR12526:SF638">
    <property type="entry name" value="SPORE COAT PROTEIN SA"/>
    <property type="match status" value="1"/>
</dbReference>
<feature type="domain" description="Glycosyltransferase subfamily 4-like N-terminal" evidence="2">
    <location>
        <begin position="9"/>
        <end position="156"/>
    </location>
</feature>
<organism evidence="3 4">
    <name type="scientific">Solirubrum puertoriconensis</name>
    <dbReference type="NCBI Taxonomy" id="1751427"/>
    <lineage>
        <taxon>Bacteria</taxon>
        <taxon>Pseudomonadati</taxon>
        <taxon>Bacteroidota</taxon>
        <taxon>Cytophagia</taxon>
        <taxon>Cytophagales</taxon>
    </lineage>
</organism>
<dbReference type="CDD" id="cd03801">
    <property type="entry name" value="GT4_PimA-like"/>
    <property type="match status" value="1"/>
</dbReference>
<sequence length="363" mass="40841">MRWIKQNTNHTVSLVLMWGGDLEPEFEKLGPVYVLDHGIPAVTIKERVIAKWDRMTSQRKKSIFKAIQKEDPQVIFANSAVSLDIAVQLKLILNKKLIINVHELVYTFFYYSKENFAINSKHVDYFVPGSYAVKTYLQSFCSIPEDKIKVVYDFIDGHALSGIPANEVKKKHGIPHAAQVVGAIASLTPRKGPDVFLSVAYKVIKNIPDAYFLWVGGKPEAAYFKELQHDIQNMGLENRVLFVGEQKDLKGYYDMFDVFLLTSREDPFPLVCLEAALAGKPIVCFENSGGMPEFVQDDAGFVVPYLDTDAMADKTLLLLKDSALAQAKGQVAQQRVEDHHTIRTIGPAMYEIISQLMPNKKQA</sequence>
<dbReference type="Pfam" id="PF13439">
    <property type="entry name" value="Glyco_transf_4"/>
    <property type="match status" value="1"/>
</dbReference>
<dbReference type="InterPro" id="IPR028098">
    <property type="entry name" value="Glyco_trans_4-like_N"/>
</dbReference>
<dbReference type="InterPro" id="IPR001296">
    <property type="entry name" value="Glyco_trans_1"/>
</dbReference>
<proteinExistence type="predicted"/>
<gene>
    <name evidence="3" type="ORF">ASU33_17660</name>
</gene>
<accession>A0A9X0HNY5</accession>
<dbReference type="SUPFAM" id="SSF53756">
    <property type="entry name" value="UDP-Glycosyltransferase/glycogen phosphorylase"/>
    <property type="match status" value="1"/>
</dbReference>
<comment type="caution">
    <text evidence="3">The sequence shown here is derived from an EMBL/GenBank/DDBJ whole genome shotgun (WGS) entry which is preliminary data.</text>
</comment>
<dbReference type="GO" id="GO:0016757">
    <property type="term" value="F:glycosyltransferase activity"/>
    <property type="evidence" value="ECO:0007669"/>
    <property type="project" value="InterPro"/>
</dbReference>
<protein>
    <recommendedName>
        <fullName evidence="5">Glycosyl transferase family 1</fullName>
    </recommendedName>
</protein>
<dbReference type="PANTHER" id="PTHR12526">
    <property type="entry name" value="GLYCOSYLTRANSFERASE"/>
    <property type="match status" value="1"/>
</dbReference>
<dbReference type="EMBL" id="LNAL01000003">
    <property type="protein sequence ID" value="KUG09536.1"/>
    <property type="molecule type" value="Genomic_DNA"/>
</dbReference>